<gene>
    <name evidence="2" type="ORF">Enr8_40840</name>
</gene>
<reference evidence="2 3" key="1">
    <citation type="submission" date="2019-02" db="EMBL/GenBank/DDBJ databases">
        <title>Deep-cultivation of Planctomycetes and their phenomic and genomic characterization uncovers novel biology.</title>
        <authorList>
            <person name="Wiegand S."/>
            <person name="Jogler M."/>
            <person name="Boedeker C."/>
            <person name="Pinto D."/>
            <person name="Vollmers J."/>
            <person name="Rivas-Marin E."/>
            <person name="Kohn T."/>
            <person name="Peeters S.H."/>
            <person name="Heuer A."/>
            <person name="Rast P."/>
            <person name="Oberbeckmann S."/>
            <person name="Bunk B."/>
            <person name="Jeske O."/>
            <person name="Meyerdierks A."/>
            <person name="Storesund J.E."/>
            <person name="Kallscheuer N."/>
            <person name="Luecker S."/>
            <person name="Lage O.M."/>
            <person name="Pohl T."/>
            <person name="Merkel B.J."/>
            <person name="Hornburger P."/>
            <person name="Mueller R.-W."/>
            <person name="Bruemmer F."/>
            <person name="Labrenz M."/>
            <person name="Spormann A.M."/>
            <person name="Op Den Camp H."/>
            <person name="Overmann J."/>
            <person name="Amann R."/>
            <person name="Jetten M.S.M."/>
            <person name="Mascher T."/>
            <person name="Medema M.H."/>
            <person name="Devos D.P."/>
            <person name="Kaster A.-K."/>
            <person name="Ovreas L."/>
            <person name="Rohde M."/>
            <person name="Galperin M.Y."/>
            <person name="Jogler C."/>
        </authorList>
    </citation>
    <scope>NUCLEOTIDE SEQUENCE [LARGE SCALE GENOMIC DNA]</scope>
    <source>
        <strain evidence="2 3">Enr8</strain>
    </source>
</reference>
<feature type="transmembrane region" description="Helical" evidence="1">
    <location>
        <begin position="26"/>
        <end position="53"/>
    </location>
</feature>
<name>A0A5C5V344_9BACT</name>
<dbReference type="Proteomes" id="UP000318878">
    <property type="component" value="Unassembled WGS sequence"/>
</dbReference>
<proteinExistence type="predicted"/>
<keyword evidence="1" id="KW-1133">Transmembrane helix</keyword>
<dbReference type="EMBL" id="SJPF01000004">
    <property type="protein sequence ID" value="TWT32157.1"/>
    <property type="molecule type" value="Genomic_DNA"/>
</dbReference>
<keyword evidence="3" id="KW-1185">Reference proteome</keyword>
<comment type="caution">
    <text evidence="2">The sequence shown here is derived from an EMBL/GenBank/DDBJ whole genome shotgun (WGS) entry which is preliminary data.</text>
</comment>
<keyword evidence="1" id="KW-0472">Membrane</keyword>
<accession>A0A5C5V344</accession>
<dbReference type="AlphaFoldDB" id="A0A5C5V344"/>
<evidence type="ECO:0000256" key="1">
    <source>
        <dbReference type="SAM" id="Phobius"/>
    </source>
</evidence>
<organism evidence="2 3">
    <name type="scientific">Blastopirellula retiformator</name>
    <dbReference type="NCBI Taxonomy" id="2527970"/>
    <lineage>
        <taxon>Bacteria</taxon>
        <taxon>Pseudomonadati</taxon>
        <taxon>Planctomycetota</taxon>
        <taxon>Planctomycetia</taxon>
        <taxon>Pirellulales</taxon>
        <taxon>Pirellulaceae</taxon>
        <taxon>Blastopirellula</taxon>
    </lineage>
</organism>
<evidence type="ECO:0008006" key="4">
    <source>
        <dbReference type="Google" id="ProtNLM"/>
    </source>
</evidence>
<evidence type="ECO:0000313" key="2">
    <source>
        <dbReference type="EMBL" id="TWT32157.1"/>
    </source>
</evidence>
<dbReference type="RefSeq" id="WP_146434914.1">
    <property type="nucleotide sequence ID" value="NZ_SJPF01000004.1"/>
</dbReference>
<sequence length="148" mass="16264">MSGGNYSYDPNDYQSGGNQAGNGRRYFFIGCIVASVVTPIVLGFVCCGGLVVFGMNEFAKQVIASVEDDPTFQREIGEEATASVNWGHLFSDDEEMDQFFFDVEGENGSGMVEVIDGDTTIEKATLHKDGREWELNLKKVDLLGEIEE</sequence>
<protein>
    <recommendedName>
        <fullName evidence="4">Cytochrome oxidase complex assembly protein 1</fullName>
    </recommendedName>
</protein>
<evidence type="ECO:0000313" key="3">
    <source>
        <dbReference type="Proteomes" id="UP000318878"/>
    </source>
</evidence>
<keyword evidence="1" id="KW-0812">Transmembrane</keyword>